<organism evidence="3 4">
    <name type="scientific">Chlamydomonas schloesseri</name>
    <dbReference type="NCBI Taxonomy" id="2026947"/>
    <lineage>
        <taxon>Eukaryota</taxon>
        <taxon>Viridiplantae</taxon>
        <taxon>Chlorophyta</taxon>
        <taxon>core chlorophytes</taxon>
        <taxon>Chlorophyceae</taxon>
        <taxon>CS clade</taxon>
        <taxon>Chlamydomonadales</taxon>
        <taxon>Chlamydomonadaceae</taxon>
        <taxon>Chlamydomonas</taxon>
    </lineage>
</organism>
<gene>
    <name evidence="3" type="ORF">HYH02_001941</name>
</gene>
<feature type="region of interest" description="Disordered" evidence="1">
    <location>
        <begin position="441"/>
        <end position="516"/>
    </location>
</feature>
<feature type="region of interest" description="Disordered" evidence="1">
    <location>
        <begin position="2659"/>
        <end position="2699"/>
    </location>
</feature>
<name>A0A835WU18_9CHLO</name>
<reference evidence="3" key="1">
    <citation type="journal article" date="2020" name="bioRxiv">
        <title>Comparative genomics of Chlamydomonas.</title>
        <authorList>
            <person name="Craig R.J."/>
            <person name="Hasan A.R."/>
            <person name="Ness R.W."/>
            <person name="Keightley P.D."/>
        </authorList>
    </citation>
    <scope>NUCLEOTIDE SEQUENCE</scope>
    <source>
        <strain evidence="3">CCAP 11/173</strain>
    </source>
</reference>
<feature type="compositionally biased region" description="Gly residues" evidence="1">
    <location>
        <begin position="393"/>
        <end position="406"/>
    </location>
</feature>
<feature type="transmembrane region" description="Helical" evidence="2">
    <location>
        <begin position="3168"/>
        <end position="3190"/>
    </location>
</feature>
<feature type="region of interest" description="Disordered" evidence="1">
    <location>
        <begin position="2318"/>
        <end position="2360"/>
    </location>
</feature>
<feature type="region of interest" description="Disordered" evidence="1">
    <location>
        <begin position="2132"/>
        <end position="2156"/>
    </location>
</feature>
<feature type="compositionally biased region" description="Low complexity" evidence="1">
    <location>
        <begin position="2263"/>
        <end position="2282"/>
    </location>
</feature>
<feature type="region of interest" description="Disordered" evidence="1">
    <location>
        <begin position="387"/>
        <end position="409"/>
    </location>
</feature>
<accession>A0A835WU18</accession>
<feature type="transmembrane region" description="Helical" evidence="2">
    <location>
        <begin position="740"/>
        <end position="758"/>
    </location>
</feature>
<evidence type="ECO:0000256" key="1">
    <source>
        <dbReference type="SAM" id="MobiDB-lite"/>
    </source>
</evidence>
<feature type="compositionally biased region" description="Low complexity" evidence="1">
    <location>
        <begin position="2210"/>
        <end position="2219"/>
    </location>
</feature>
<evidence type="ECO:0000256" key="2">
    <source>
        <dbReference type="SAM" id="Phobius"/>
    </source>
</evidence>
<keyword evidence="4" id="KW-1185">Reference proteome</keyword>
<feature type="compositionally biased region" description="Low complexity" evidence="1">
    <location>
        <begin position="2506"/>
        <end position="2520"/>
    </location>
</feature>
<feature type="region of interest" description="Disordered" evidence="1">
    <location>
        <begin position="621"/>
        <end position="646"/>
    </location>
</feature>
<keyword evidence="2" id="KW-1133">Transmembrane helix</keyword>
<feature type="compositionally biased region" description="Low complexity" evidence="1">
    <location>
        <begin position="2017"/>
        <end position="2031"/>
    </location>
</feature>
<feature type="region of interest" description="Disordered" evidence="1">
    <location>
        <begin position="2197"/>
        <end position="2248"/>
    </location>
</feature>
<proteinExistence type="predicted"/>
<feature type="compositionally biased region" description="Polar residues" evidence="1">
    <location>
        <begin position="2521"/>
        <end position="2535"/>
    </location>
</feature>
<feature type="region of interest" description="Disordered" evidence="1">
    <location>
        <begin position="584"/>
        <end position="605"/>
    </location>
</feature>
<feature type="compositionally biased region" description="Low complexity" evidence="1">
    <location>
        <begin position="260"/>
        <end position="276"/>
    </location>
</feature>
<keyword evidence="2" id="KW-0472">Membrane</keyword>
<dbReference type="PANTHER" id="PTHR34553:SF4">
    <property type="entry name" value="G1_S-SPECIFIC CYCLIN-E PROTEIN"/>
    <property type="match status" value="1"/>
</dbReference>
<keyword evidence="2" id="KW-0812">Transmembrane</keyword>
<dbReference type="Proteomes" id="UP000613740">
    <property type="component" value="Unassembled WGS sequence"/>
</dbReference>
<feature type="compositionally biased region" description="Low complexity" evidence="1">
    <location>
        <begin position="2132"/>
        <end position="2145"/>
    </location>
</feature>
<feature type="compositionally biased region" description="Low complexity" evidence="1">
    <location>
        <begin position="478"/>
        <end position="496"/>
    </location>
</feature>
<feature type="region of interest" description="Disordered" evidence="1">
    <location>
        <begin position="2491"/>
        <end position="2548"/>
    </location>
</feature>
<feature type="region of interest" description="Disordered" evidence="1">
    <location>
        <begin position="1478"/>
        <end position="1506"/>
    </location>
</feature>
<feature type="compositionally biased region" description="Gly residues" evidence="1">
    <location>
        <begin position="1297"/>
        <end position="1306"/>
    </location>
</feature>
<feature type="region of interest" description="Disordered" evidence="1">
    <location>
        <begin position="2263"/>
        <end position="2297"/>
    </location>
</feature>
<comment type="caution">
    <text evidence="3">The sequence shown here is derived from an EMBL/GenBank/DDBJ whole genome shotgun (WGS) entry which is preliminary data.</text>
</comment>
<dbReference type="EMBL" id="JAEHOD010000003">
    <property type="protein sequence ID" value="KAG2453730.1"/>
    <property type="molecule type" value="Genomic_DNA"/>
</dbReference>
<feature type="transmembrane region" description="Helical" evidence="2">
    <location>
        <begin position="799"/>
        <end position="820"/>
    </location>
</feature>
<protein>
    <submittedName>
        <fullName evidence="3">Uncharacterized protein</fullName>
    </submittedName>
</protein>
<evidence type="ECO:0000313" key="4">
    <source>
        <dbReference type="Proteomes" id="UP000613740"/>
    </source>
</evidence>
<feature type="transmembrane region" description="Helical" evidence="2">
    <location>
        <begin position="3197"/>
        <end position="3221"/>
    </location>
</feature>
<sequence>MKLHLLTGLSIGPFAPRRSAYRAVLSDHENKRFVILVLREKPQQADGGLGQALQQCLDRLWDTSKENPFAWGEESPDHKVVALELDWASIVGIDYRCPLHDDGRLTLEARQVVKRCFKTVEDARDFYSPLPALATSSRRAAFSAAPTPSKVSLEGRPWLGPGAGGGGGSTAAAAAAPHQHWSGVAGQRHTHSPRERPRPRSTSTSSAFSAAAGACGASNLGPDSAGWRALRRSAAGPTGASTGRWREGLLREDAAPSGHARSVSASRMSRPSSQSDQRSRATEPGASSPYTAAAAAGTGGGCLSADEAPSSSRQRSAFSGAAAAAASAAAAALNAAAAAAAGGADGLRSLAARRRLNLNVELPSWASGGATDEVVLSGSHLDTGLARDVLGAPAGGGGGGGGGGGSVQRKPMSRLEMTRLKHNEASSPRRVRSVDNLAAMDDQSQHQHQHQHQQEPRHGQGHVHLQVQARTRSGKAVADSSDGPGSAGAASRGTASLRQRPASTTALQPNARGRNSSRLLLGEAPGERGSDRSHGPLSGVWPARACSGDLDAEAAPYNARLAAARQAAYRRSCDAEALAAARAHVRQPQHGGASSTRSVHYHRSPPGWGTSWEDLIRMAAAEGSNGDPGSARSVGSGGRAAAGGTASAGDAGPAASAFAAAAAVAAAEDVPRASRWTVPSGTYRACTLMLSFRDPFLPQVLRRFVKSDIRLLKLYESGLPPWAMLMPCYGLPYRPWMRRAAWLAFLAISVVSMAAGFYDLWRNVPFLKQVVTAIASRLYLPAAEFWDRLSDWLERHTQLRMSILLTYLFSKSPLLVSFMRALRSLAALLQQLLAPALAALGAALAPVASLVQAAAAGLGGGVAAAAGAVWQATAPVVQAVAAYGSEAGAFAGMVLGPPARAVWGLAVLVAQLVRLVAALLGMVLVGPVQLACTVAGALSWVGGELAEQVAAAWQGMAWALQWTVTLGRAAQRVAPAVQAGARAAASAAQAAGAAGGAAGGAAMGSLTSGVAVWQWLGLEVVGAYNAVRLTFVQALKSAQAVINFLCTVACVTVQHRVSLLLQLRRFLTRQKGRLPAAVAASVPLPSFVSMPSFDGASSLLGGPPGHSSYSLTLSASGQLASLMSGHSNSGGGASGHLPSVFSRGLSGVLEAGAEAEADESSISSAGGASPGGRYNYRYAAAAAAVAAAAAAGGDISEADSGDMRTLMVAALQREEAEERGEAAAMDLRAAAGGGSVSYGGALFRAAGAAGLRRRRHVGAEGSGHGGSHQPPLQRQLSAVDESEHEGLSGPQGPWAWGSGGGPGHGYASGRRHTADEAAGNWQRPANCDALRGSGQGSWQREEAGEEDEEHAPGYWHAAAEALSASLTGTERRSQRGHHTVAAASVQGRGQEQQQGKKRRQPKHSHARHVDWDPSVEQAAGDSGSGGGVGGQAGVGPLGRVEPASHMSGSVPGVPGAFTVFGGVPAPAPEDIPLARQMRSSSAPLVARPHGAGLHPAQAPESAAGHEDAKAINKQQAKGWAAASSARADGPCTTGGRDGAGVFIQQQQQCASGDGAGTVAAAFVARLPHPGDGGKVHLRVVPNAPEGRLKLAYRVLANALHAYLDLGESGAGAAHQLAEAGAGAAKWRTVRLPLRERNVVGQLQGPEVAHILLDYVVLTLPSSVARLPELELLPPLARQLHSYAHGGFMGAALSLLAEPRWATILSESMGEGGDDKVESVIRELTGLQRDGVTAARRELLPLMLVLENSPVLCAYGLVRMGLVRPPREVLDAAAAADAAAGPDGCMPAGPYLWQSWGLAPAKVPYMLRPFLAGGRGPGLNRYGYMPMRLEWDLWLNPDDASDLAGAVVDHGTPGALVQQAIAMTLGCKGVAKAMGRAHNRQHGISPLRWLADFATALNAGANGKHDQPLPLFSHPHHARRHGHLPQHTQYPQHAGSVDAETAAQYTAHTDGATCPSVEKYLQLSVAGLKVRLPPAAAGAATLPLAERLAVRLRVVGNTHSHSPAELTKFAEAGGSAGAATATAGSAPAATDGTHGGGASASGWRTLLCTQDLTGQHKAAEGGGGGGGKSSLYPLEARDMGTTLLVVEVVPAKGRSRTLARSIIPLMSLSGRPEGSVTLCAQLRVRRAAPDAAAAGAGTGAENKATTPELAPSTPTLGNAARPVAEAMEMLVERGCQGGNSQASGHTAVTIMPAGPVAEAAEGEGEGDGRKQQSQQDQQQQAGEPTASPPKEQSMARGAEAGAKGTGGARGAWARTVMAMEQVRTAAQQATATRSAASETAGAADTDRPKSVGAPAPPAFKASTSIRLADIVERARDQAAGLHTRSGPGGTGDSDGEESGLGAVPESEAESDFEEEGWEEGEGGALPQQLLLEGMVSGAALGADDVFVATDPAAAESQLAQLCATAHRCAVSVSLRWETLTTLQAAEQLYGLPAHVAQSCTAMLSSPGGLFLDIKSGYSTAPQLRAFASTLAGIGIYTKAICSFVPRQIEYEDPPPPASAAETGLSRGQGSNAAAGNGIGSSTRHPQSTLTSAQSAGDTPAGNSPATTSSPTAAAAAAAAAGGGVGAASDAGAAALPAKPAAGFASKKQLPGPLPRFFDTVLFFHGLNGLELACEAGRVAPGTCVLFNGASMLVEDPGAAVAVPDAARVRQQVGKLVEQAVEAEERTRDKEEEGAEGAGPSKVKSRSGKSNVPTEAEVQAAMSRAGISVKEQMRQRHGCLPSCLGAPAKGGRPPPHKVVDFTPVVDAAEAEAKREAIELAVVADAEDKPGSRSGGGGGDMGLPELVDREAWRRYCTVVSMFKVYGGIYVQEPDCSPSCVDALVRLTNAHPDFLPLGFAYGHISTKAVAAAGHVGRGMAAQQLMEELQSRKKLSDRVSRWIDDGVHVGASDQVYLSWARRLLTSEELLYLRSQRLLLRLLADYDCGGGGPLAEGPQMLSLLDGMGTMRFIMLRFFRHYEATSPLTLFEVGFNMNHTKAFLRLCRNRGALAALSPAEKMATALWLVRNRQLWVWLHRCGRRDVHKLVKEAMACLVESCSLKEYGLIVDTLGGEGPFRREFVGWIWLGGWSYMRRIKACKEHWASSPGTPLLSQPSQLYGYVKCARRLPGGGLALGQGIDAEEYEGTKKRLPRFWLHEDVVVTMDPTHTRYKVWWMKLWRFVRKCGCCVGTCFWNTAVFEMCFCYALCLCPMLCYPYCRSRVLPLLLALVLIVVWFLIAAAVGGAVGASKGPVKRDEAAVEDVEKVVRRLLLF</sequence>
<feature type="compositionally biased region" description="Gly residues" evidence="1">
    <location>
        <begin position="1422"/>
        <end position="1436"/>
    </location>
</feature>
<dbReference type="PANTHER" id="PTHR34553">
    <property type="entry name" value="OS05G0597400 PROTEIN"/>
    <property type="match status" value="1"/>
</dbReference>
<feature type="region of interest" description="Disordered" evidence="1">
    <location>
        <begin position="138"/>
        <end position="215"/>
    </location>
</feature>
<feature type="region of interest" description="Disordered" evidence="1">
    <location>
        <begin position="1367"/>
        <end position="1449"/>
    </location>
</feature>
<feature type="compositionally biased region" description="Basic residues" evidence="1">
    <location>
        <begin position="1395"/>
        <end position="1406"/>
    </location>
</feature>
<dbReference type="OrthoDB" id="515189at2759"/>
<feature type="region of interest" description="Disordered" evidence="1">
    <location>
        <begin position="1257"/>
        <end position="1351"/>
    </location>
</feature>
<feature type="compositionally biased region" description="Polar residues" evidence="1">
    <location>
        <begin position="501"/>
        <end position="516"/>
    </location>
</feature>
<feature type="compositionally biased region" description="Low complexity" evidence="1">
    <location>
        <begin position="138"/>
        <end position="149"/>
    </location>
</feature>
<feature type="compositionally biased region" description="Acidic residues" evidence="1">
    <location>
        <begin position="2345"/>
        <end position="2360"/>
    </location>
</feature>
<feature type="region of interest" description="Disordered" evidence="1">
    <location>
        <begin position="252"/>
        <end position="293"/>
    </location>
</feature>
<feature type="compositionally biased region" description="Low complexity" evidence="1">
    <location>
        <begin position="284"/>
        <end position="293"/>
    </location>
</feature>
<feature type="compositionally biased region" description="Low complexity" evidence="1">
    <location>
        <begin position="201"/>
        <end position="215"/>
    </location>
</feature>
<evidence type="ECO:0000313" key="3">
    <source>
        <dbReference type="EMBL" id="KAG2453730.1"/>
    </source>
</evidence>
<feature type="compositionally biased region" description="Low complexity" evidence="1">
    <location>
        <begin position="2537"/>
        <end position="2548"/>
    </location>
</feature>
<feature type="region of interest" description="Disordered" evidence="1">
    <location>
        <begin position="2017"/>
        <end position="2036"/>
    </location>
</feature>
<feature type="transmembrane region" description="Helical" evidence="2">
    <location>
        <begin position="832"/>
        <end position="856"/>
    </location>
</feature>